<dbReference type="InterPro" id="IPR021530">
    <property type="entry name" value="AllH-like"/>
</dbReference>
<dbReference type="AlphaFoldDB" id="A0A1X7MQX7"/>
<dbReference type="OrthoDB" id="4933449at2"/>
<organism evidence="1 2">
    <name type="scientific">Carnobacterium iners</name>
    <dbReference type="NCBI Taxonomy" id="1073423"/>
    <lineage>
        <taxon>Bacteria</taxon>
        <taxon>Bacillati</taxon>
        <taxon>Bacillota</taxon>
        <taxon>Bacilli</taxon>
        <taxon>Lactobacillales</taxon>
        <taxon>Carnobacteriaceae</taxon>
        <taxon>Carnobacterium</taxon>
    </lineage>
</organism>
<evidence type="ECO:0000313" key="1">
    <source>
        <dbReference type="EMBL" id="SMH26527.1"/>
    </source>
</evidence>
<name>A0A1X7MQX7_9LACT</name>
<evidence type="ECO:0008006" key="3">
    <source>
        <dbReference type="Google" id="ProtNLM"/>
    </source>
</evidence>
<evidence type="ECO:0000313" key="2">
    <source>
        <dbReference type="Proteomes" id="UP000193435"/>
    </source>
</evidence>
<protein>
    <recommendedName>
        <fullName evidence="3">DUF2877 domain-containing protein</fullName>
    </recommendedName>
</protein>
<sequence length="308" mass="34425">MSEQEIGTITIIDQQVVDGLENKEVNSLVGTVHSVFNKVINILATDQSSLLTLALEEVISSPGMMKTADKQLFNAMKSKVAPGDPVRLSQKNTIKIKQVEWDYTKATYSLVKISKKNLSERLSSDSFSKTIYKFIKEQGSDSGLVSAWEIYSNKELANSSVKNSYVAFFLQAIRKMSEELAAKDFNAVVKQSYKLVGLGVGLTPSGDDFLLGCLAVWHLFESPLIESFEGNNWIEHVKKRSTSISAFMLENGVNGYVNQALNDLLRHYQEEDITRYLQPFLKIGATSGTDMLVGVIFAYDQMNNSYRR</sequence>
<gene>
    <name evidence="1" type="ORF">SAMN04488700_0183</name>
</gene>
<accession>A0A1X7MQX7</accession>
<dbReference type="RefSeq" id="WP_085558552.1">
    <property type="nucleotide sequence ID" value="NZ_FOAH01000025.1"/>
</dbReference>
<dbReference type="EMBL" id="FXBJ01000002">
    <property type="protein sequence ID" value="SMH26527.1"/>
    <property type="molecule type" value="Genomic_DNA"/>
</dbReference>
<keyword evidence="2" id="KW-1185">Reference proteome</keyword>
<proteinExistence type="predicted"/>
<dbReference type="Pfam" id="PF11392">
    <property type="entry name" value="AllH"/>
    <property type="match status" value="1"/>
</dbReference>
<reference evidence="1 2" key="1">
    <citation type="submission" date="2017-04" db="EMBL/GenBank/DDBJ databases">
        <authorList>
            <person name="Afonso C.L."/>
            <person name="Miller P.J."/>
            <person name="Scott M.A."/>
            <person name="Spackman E."/>
            <person name="Goraichik I."/>
            <person name="Dimitrov K.M."/>
            <person name="Suarez D.L."/>
            <person name="Swayne D.E."/>
        </authorList>
    </citation>
    <scope>NUCLEOTIDE SEQUENCE [LARGE SCALE GENOMIC DNA]</scope>
    <source>
        <strain evidence="1 2">LMG26642</strain>
    </source>
</reference>
<dbReference type="STRING" id="1073423.SAMN04488700_0183"/>
<dbReference type="Proteomes" id="UP000193435">
    <property type="component" value="Unassembled WGS sequence"/>
</dbReference>